<feature type="region of interest" description="Disordered" evidence="1">
    <location>
        <begin position="123"/>
        <end position="206"/>
    </location>
</feature>
<feature type="compositionally biased region" description="Basic and acidic residues" evidence="1">
    <location>
        <begin position="136"/>
        <end position="145"/>
    </location>
</feature>
<keyword evidence="3" id="KW-1185">Reference proteome</keyword>
<organism evidence="2 3">
    <name type="scientific">Micromonospora phaseoli</name>
    <dbReference type="NCBI Taxonomy" id="1144548"/>
    <lineage>
        <taxon>Bacteria</taxon>
        <taxon>Bacillati</taxon>
        <taxon>Actinomycetota</taxon>
        <taxon>Actinomycetes</taxon>
        <taxon>Micromonosporales</taxon>
        <taxon>Micromonosporaceae</taxon>
        <taxon>Micromonospora</taxon>
    </lineage>
</organism>
<protein>
    <recommendedName>
        <fullName evidence="4">DUF3618 domain-containing protein</fullName>
    </recommendedName>
</protein>
<evidence type="ECO:0008006" key="4">
    <source>
        <dbReference type="Google" id="ProtNLM"/>
    </source>
</evidence>
<dbReference type="STRING" id="1144548.SAMN05443287_104536"/>
<feature type="compositionally biased region" description="Polar residues" evidence="1">
    <location>
        <begin position="146"/>
        <end position="161"/>
    </location>
</feature>
<sequence length="206" mass="21787">MTADPDDIRSDIEVTRARLSGDVDVLTDKVDPRRVASRKMHDTRGRLSAIKDRIMGGAAHTGQISRAKTSSAAHQVAAAGSQARETVGTLQQKQREGTQGSPLAAGLIAFGLGALISSLLPPSEPERRAAGQAKGKVTEHSEEIKQQLNSAAHQMQDNLRQPAQDAADAVKDRAASGASAVREQGQSATGELRGQAAEAKENIRRQ</sequence>
<dbReference type="AlphaFoldDB" id="A0A1H6Z1D7"/>
<evidence type="ECO:0000313" key="2">
    <source>
        <dbReference type="EMBL" id="SEJ46476.1"/>
    </source>
</evidence>
<reference evidence="3" key="1">
    <citation type="submission" date="2016-10" db="EMBL/GenBank/DDBJ databases">
        <authorList>
            <person name="Varghese N."/>
            <person name="Submissions S."/>
        </authorList>
    </citation>
    <scope>NUCLEOTIDE SEQUENCE [LARGE SCALE GENOMIC DNA]</scope>
    <source>
        <strain evidence="3">CGMCC 4.7038</strain>
    </source>
</reference>
<evidence type="ECO:0000313" key="3">
    <source>
        <dbReference type="Proteomes" id="UP000198707"/>
    </source>
</evidence>
<evidence type="ECO:0000256" key="1">
    <source>
        <dbReference type="SAM" id="MobiDB-lite"/>
    </source>
</evidence>
<name>A0A1H6Z1D7_9ACTN</name>
<dbReference type="Proteomes" id="UP000198707">
    <property type="component" value="Unassembled WGS sequence"/>
</dbReference>
<proteinExistence type="predicted"/>
<accession>A0A1H6Z1D7</accession>
<dbReference type="EMBL" id="FNYV01000004">
    <property type="protein sequence ID" value="SEJ46476.1"/>
    <property type="molecule type" value="Genomic_DNA"/>
</dbReference>
<dbReference type="SUPFAM" id="SSF58113">
    <property type="entry name" value="Apolipoprotein A-I"/>
    <property type="match status" value="1"/>
</dbReference>
<dbReference type="RefSeq" id="WP_170147654.1">
    <property type="nucleotide sequence ID" value="NZ_BOPI01000052.1"/>
</dbReference>
<dbReference type="Pfam" id="PF12277">
    <property type="entry name" value="DUF3618"/>
    <property type="match status" value="1"/>
</dbReference>
<gene>
    <name evidence="2" type="ORF">SAMN05443287_104536</name>
</gene>
<dbReference type="InterPro" id="IPR022062">
    <property type="entry name" value="DUF3618"/>
</dbReference>